<evidence type="ECO:0000313" key="4">
    <source>
        <dbReference type="Proteomes" id="UP000331127"/>
    </source>
</evidence>
<comment type="caution">
    <text evidence="3">The sequence shown here is derived from an EMBL/GenBank/DDBJ whole genome shotgun (WGS) entry which is preliminary data.</text>
</comment>
<keyword evidence="2" id="KW-0560">Oxidoreductase</keyword>
<name>A0A5M3WQ09_9ACTN</name>
<dbReference type="PANTHER" id="PTHR48107">
    <property type="entry name" value="NADPH-DEPENDENT ALDEHYDE REDUCTASE-LIKE PROTEIN, CHLOROPLASTIC-RELATED"/>
    <property type="match status" value="1"/>
</dbReference>
<accession>A0A5M3WQ09</accession>
<dbReference type="Pfam" id="PF13561">
    <property type="entry name" value="adh_short_C2"/>
    <property type="match status" value="1"/>
</dbReference>
<dbReference type="Gene3D" id="3.40.50.720">
    <property type="entry name" value="NAD(P)-binding Rossmann-like Domain"/>
    <property type="match status" value="1"/>
</dbReference>
<dbReference type="AlphaFoldDB" id="A0A5M3WQ09"/>
<gene>
    <name evidence="3" type="ORF">Amac_029370</name>
</gene>
<dbReference type="InterPro" id="IPR002347">
    <property type="entry name" value="SDR_fam"/>
</dbReference>
<reference evidence="3 4" key="1">
    <citation type="submission" date="2019-10" db="EMBL/GenBank/DDBJ databases">
        <title>Whole genome shotgun sequence of Acrocarpospora macrocephala NBRC 16266.</title>
        <authorList>
            <person name="Ichikawa N."/>
            <person name="Kimura A."/>
            <person name="Kitahashi Y."/>
            <person name="Komaki H."/>
            <person name="Oguchi A."/>
        </authorList>
    </citation>
    <scope>NUCLEOTIDE SEQUENCE [LARGE SCALE GENOMIC DNA]</scope>
    <source>
        <strain evidence="3 4">NBRC 16266</strain>
    </source>
</reference>
<dbReference type="InterPro" id="IPR036291">
    <property type="entry name" value="NAD(P)-bd_dom_sf"/>
</dbReference>
<evidence type="ECO:0000313" key="3">
    <source>
        <dbReference type="EMBL" id="GES09341.1"/>
    </source>
</evidence>
<sequence>MTDLSGKVAVVTGSARGIGKAIALRYASLGASVVINYSADEDNARRTLAEVEAAGGRGIAVRADASSPADLDRLYATAIEAFGGLDIVVANAGREVIAQPVVEATEEQFDRVFAVNAKGAFFTLQKAAQLVSDGGRLIYIGSSTTVSPYPGMGLYSSSKTVAENLVRILALELGPRNVTVNTILPTATAGAGVFTDVTEGDEFHRMNAQIRPLGGRGGTPEDVADAAQYLAGELAGWVSGQSLLVAGGAIQ</sequence>
<organism evidence="3 4">
    <name type="scientific">Acrocarpospora macrocephala</name>
    <dbReference type="NCBI Taxonomy" id="150177"/>
    <lineage>
        <taxon>Bacteria</taxon>
        <taxon>Bacillati</taxon>
        <taxon>Actinomycetota</taxon>
        <taxon>Actinomycetes</taxon>
        <taxon>Streptosporangiales</taxon>
        <taxon>Streptosporangiaceae</taxon>
        <taxon>Acrocarpospora</taxon>
    </lineage>
</organism>
<dbReference type="PANTHER" id="PTHR48107:SF7">
    <property type="entry name" value="RE15974P"/>
    <property type="match status" value="1"/>
</dbReference>
<dbReference type="GO" id="GO:0016614">
    <property type="term" value="F:oxidoreductase activity, acting on CH-OH group of donors"/>
    <property type="evidence" value="ECO:0007669"/>
    <property type="project" value="UniProtKB-ARBA"/>
</dbReference>
<dbReference type="SUPFAM" id="SSF51735">
    <property type="entry name" value="NAD(P)-binding Rossmann-fold domains"/>
    <property type="match status" value="1"/>
</dbReference>
<comment type="similarity">
    <text evidence="1">Belongs to the short-chain dehydrogenases/reductases (SDR) family.</text>
</comment>
<protein>
    <submittedName>
        <fullName evidence="3">3-ketoacyl-ACP reductase</fullName>
    </submittedName>
</protein>
<dbReference type="PRINTS" id="PR00081">
    <property type="entry name" value="GDHRDH"/>
</dbReference>
<keyword evidence="4" id="KW-1185">Reference proteome</keyword>
<dbReference type="EMBL" id="BLAE01000015">
    <property type="protein sequence ID" value="GES09341.1"/>
    <property type="molecule type" value="Genomic_DNA"/>
</dbReference>
<evidence type="ECO:0000256" key="1">
    <source>
        <dbReference type="ARBA" id="ARBA00006484"/>
    </source>
</evidence>
<dbReference type="Proteomes" id="UP000331127">
    <property type="component" value="Unassembled WGS sequence"/>
</dbReference>
<evidence type="ECO:0000256" key="2">
    <source>
        <dbReference type="ARBA" id="ARBA00023002"/>
    </source>
</evidence>
<proteinExistence type="inferred from homology"/>
<dbReference type="OrthoDB" id="3571370at2"/>
<dbReference type="FunFam" id="3.40.50.720:FF:000084">
    <property type="entry name" value="Short-chain dehydrogenase reductase"/>
    <property type="match status" value="1"/>
</dbReference>
<dbReference type="RefSeq" id="WP_155354895.1">
    <property type="nucleotide sequence ID" value="NZ_BAAAHL010000069.1"/>
</dbReference>